<reference evidence="7 8" key="1">
    <citation type="submission" date="2016-10" db="EMBL/GenBank/DDBJ databases">
        <authorList>
            <person name="de Groot N.N."/>
        </authorList>
    </citation>
    <scope>NUCLEOTIDE SEQUENCE [LARGE SCALE GENOMIC DNA]</scope>
    <source>
        <strain evidence="7 8">DSM 43357</strain>
    </source>
</reference>
<organism evidence="7 8">
    <name type="scientific">Nonomuraea pusilla</name>
    <dbReference type="NCBI Taxonomy" id="46177"/>
    <lineage>
        <taxon>Bacteria</taxon>
        <taxon>Bacillati</taxon>
        <taxon>Actinomycetota</taxon>
        <taxon>Actinomycetes</taxon>
        <taxon>Streptosporangiales</taxon>
        <taxon>Streptosporangiaceae</taxon>
        <taxon>Nonomuraea</taxon>
    </lineage>
</organism>
<dbReference type="InterPro" id="IPR003593">
    <property type="entry name" value="AAA+_ATPase"/>
</dbReference>
<feature type="compositionally biased region" description="Low complexity" evidence="5">
    <location>
        <begin position="394"/>
        <end position="427"/>
    </location>
</feature>
<dbReference type="GO" id="GO:0016887">
    <property type="term" value="F:ATP hydrolysis activity"/>
    <property type="evidence" value="ECO:0007669"/>
    <property type="project" value="InterPro"/>
</dbReference>
<dbReference type="Pfam" id="PF08402">
    <property type="entry name" value="TOBE_2"/>
    <property type="match status" value="1"/>
</dbReference>
<evidence type="ECO:0000313" key="7">
    <source>
        <dbReference type="EMBL" id="SEM94969.1"/>
    </source>
</evidence>
<proteinExistence type="predicted"/>
<dbReference type="RefSeq" id="WP_091104339.1">
    <property type="nucleotide sequence ID" value="NZ_FOBF01000019.1"/>
</dbReference>
<dbReference type="PANTHER" id="PTHR42781">
    <property type="entry name" value="SPERMIDINE/PUTRESCINE IMPORT ATP-BINDING PROTEIN POTA"/>
    <property type="match status" value="1"/>
</dbReference>
<dbReference type="InterPro" id="IPR003439">
    <property type="entry name" value="ABC_transporter-like_ATP-bd"/>
</dbReference>
<evidence type="ECO:0000256" key="4">
    <source>
        <dbReference type="ARBA" id="ARBA00066388"/>
    </source>
</evidence>
<dbReference type="InterPro" id="IPR008995">
    <property type="entry name" value="Mo/tungstate-bd_C_term_dom"/>
</dbReference>
<evidence type="ECO:0000256" key="3">
    <source>
        <dbReference type="ARBA" id="ARBA00022840"/>
    </source>
</evidence>
<dbReference type="InterPro" id="IPR050093">
    <property type="entry name" value="ABC_SmlMolc_Importer"/>
</dbReference>
<dbReference type="SUPFAM" id="SSF52540">
    <property type="entry name" value="P-loop containing nucleoside triphosphate hydrolases"/>
    <property type="match status" value="1"/>
</dbReference>
<dbReference type="InterPro" id="IPR017871">
    <property type="entry name" value="ABC_transporter-like_CS"/>
</dbReference>
<dbReference type="SMART" id="SM00382">
    <property type="entry name" value="AAA"/>
    <property type="match status" value="1"/>
</dbReference>
<feature type="domain" description="ABC transporter" evidence="6">
    <location>
        <begin position="5"/>
        <end position="235"/>
    </location>
</feature>
<keyword evidence="2" id="KW-0547">Nucleotide-binding</keyword>
<dbReference type="PANTHER" id="PTHR42781:SF4">
    <property type="entry name" value="SPERMIDINE_PUTRESCINE IMPORT ATP-BINDING PROTEIN POTA"/>
    <property type="match status" value="1"/>
</dbReference>
<dbReference type="Proteomes" id="UP000198953">
    <property type="component" value="Unassembled WGS sequence"/>
</dbReference>
<dbReference type="Pfam" id="PF00005">
    <property type="entry name" value="ABC_tran"/>
    <property type="match status" value="1"/>
</dbReference>
<dbReference type="SUPFAM" id="SSF50331">
    <property type="entry name" value="MOP-like"/>
    <property type="match status" value="1"/>
</dbReference>
<evidence type="ECO:0000256" key="2">
    <source>
        <dbReference type="ARBA" id="ARBA00022741"/>
    </source>
</evidence>
<feature type="compositionally biased region" description="Gly residues" evidence="5">
    <location>
        <begin position="334"/>
        <end position="345"/>
    </location>
</feature>
<dbReference type="GO" id="GO:0005524">
    <property type="term" value="F:ATP binding"/>
    <property type="evidence" value="ECO:0007669"/>
    <property type="project" value="UniProtKB-KW"/>
</dbReference>
<dbReference type="InterPro" id="IPR013611">
    <property type="entry name" value="Transp-assoc_OB_typ2"/>
</dbReference>
<keyword evidence="8" id="KW-1185">Reference proteome</keyword>
<dbReference type="STRING" id="46177.SAMN05660976_06437"/>
<dbReference type="PROSITE" id="PS00211">
    <property type="entry name" value="ABC_TRANSPORTER_1"/>
    <property type="match status" value="1"/>
</dbReference>
<gene>
    <name evidence="7" type="ORF">SAMN05660976_06437</name>
</gene>
<sequence length="427" mass="44370">MTARVEFRALRRVFGRTVALDGLDLTVEPGEFVALLGPSGCGKTTALRCVAGFERPDSGAVLVDGQDITHVPASKRDAGMVFQSYSLFPNLNARDNVAFGLRVRKVPVAVRRARADELLELVGLPSHADRYPHQLSGGQQQRVALARALALEPRVLLLDEPLSALDAKVRVALREEIRRLQLDLGITTIFVTHDQEEALSVADRVAVLRDGRLEQCGPPAEVYDRPATPFVAEFVGTMNHLPGRVSGDRVEVLGQVLPVDGALPAQPGVDVLVRPEAVRVTPLEDAAANGAAGLTAEVVAASFRGASVRLRLRLLADGATETTAETATDTATETGGGQGDGQGDGGQRDGLGRRAGEVLADVPGHEAARLGAGARVTVRLVERPVLVAPRTPGPAASPADVPASASTGPEPAPAGASGGPVAPGDAG</sequence>
<evidence type="ECO:0000256" key="1">
    <source>
        <dbReference type="ARBA" id="ARBA00022448"/>
    </source>
</evidence>
<dbReference type="EMBL" id="FOBF01000019">
    <property type="protein sequence ID" value="SEM94969.1"/>
    <property type="molecule type" value="Genomic_DNA"/>
</dbReference>
<dbReference type="Gene3D" id="3.40.50.300">
    <property type="entry name" value="P-loop containing nucleotide triphosphate hydrolases"/>
    <property type="match status" value="1"/>
</dbReference>
<feature type="compositionally biased region" description="Low complexity" evidence="5">
    <location>
        <begin position="321"/>
        <end position="333"/>
    </location>
</feature>
<dbReference type="GO" id="GO:0015418">
    <property type="term" value="F:ABC-type quaternary ammonium compound transporting activity"/>
    <property type="evidence" value="ECO:0007669"/>
    <property type="project" value="UniProtKB-EC"/>
</dbReference>
<dbReference type="OrthoDB" id="7838608at2"/>
<dbReference type="Gene3D" id="2.40.50.100">
    <property type="match status" value="1"/>
</dbReference>
<dbReference type="InterPro" id="IPR027417">
    <property type="entry name" value="P-loop_NTPase"/>
</dbReference>
<keyword evidence="1" id="KW-0813">Transport</keyword>
<protein>
    <recommendedName>
        <fullName evidence="4">ABC-type quaternary amine transporter</fullName>
        <ecNumber evidence="4">7.6.2.9</ecNumber>
    </recommendedName>
</protein>
<evidence type="ECO:0000259" key="6">
    <source>
        <dbReference type="PROSITE" id="PS50893"/>
    </source>
</evidence>
<evidence type="ECO:0000313" key="8">
    <source>
        <dbReference type="Proteomes" id="UP000198953"/>
    </source>
</evidence>
<keyword evidence="3 7" id="KW-0067">ATP-binding</keyword>
<dbReference type="PROSITE" id="PS50893">
    <property type="entry name" value="ABC_TRANSPORTER_2"/>
    <property type="match status" value="1"/>
</dbReference>
<dbReference type="AlphaFoldDB" id="A0A1H8CJ81"/>
<dbReference type="FunFam" id="3.40.50.300:FF:000425">
    <property type="entry name" value="Probable ABC transporter, ATP-binding subunit"/>
    <property type="match status" value="1"/>
</dbReference>
<feature type="region of interest" description="Disordered" evidence="5">
    <location>
        <begin position="321"/>
        <end position="352"/>
    </location>
</feature>
<feature type="region of interest" description="Disordered" evidence="5">
    <location>
        <begin position="388"/>
        <end position="427"/>
    </location>
</feature>
<name>A0A1H8CJ81_9ACTN</name>
<dbReference type="GO" id="GO:0043190">
    <property type="term" value="C:ATP-binding cassette (ABC) transporter complex"/>
    <property type="evidence" value="ECO:0007669"/>
    <property type="project" value="InterPro"/>
</dbReference>
<dbReference type="EC" id="7.6.2.9" evidence="4"/>
<accession>A0A1H8CJ81</accession>
<evidence type="ECO:0000256" key="5">
    <source>
        <dbReference type="SAM" id="MobiDB-lite"/>
    </source>
</evidence>